<dbReference type="PANTHER" id="PTHR47219:SF20">
    <property type="entry name" value="TBC1 DOMAIN FAMILY MEMBER 2B"/>
    <property type="match status" value="1"/>
</dbReference>
<dbReference type="InterPro" id="IPR050302">
    <property type="entry name" value="Rab_GAP_TBC_domain"/>
</dbReference>
<feature type="region of interest" description="Disordered" evidence="1">
    <location>
        <begin position="89"/>
        <end position="113"/>
    </location>
</feature>
<dbReference type="Gene3D" id="1.10.8.270">
    <property type="entry name" value="putative rabgap domain of human tbc1 domain family member 14 like domains"/>
    <property type="match status" value="1"/>
</dbReference>
<evidence type="ECO:0000256" key="1">
    <source>
        <dbReference type="SAM" id="MobiDB-lite"/>
    </source>
</evidence>
<dbReference type="Gene3D" id="1.10.472.80">
    <property type="entry name" value="Ypt/Rab-GAP domain of gyp1p, domain 3"/>
    <property type="match status" value="1"/>
</dbReference>
<evidence type="ECO:0000313" key="4">
    <source>
        <dbReference type="Proteomes" id="UP000824998"/>
    </source>
</evidence>
<feature type="region of interest" description="Disordered" evidence="1">
    <location>
        <begin position="433"/>
        <end position="506"/>
    </location>
</feature>
<dbReference type="AlphaFoldDB" id="A0A9P7YSJ0"/>
<dbReference type="GO" id="GO:0031267">
    <property type="term" value="F:small GTPase binding"/>
    <property type="evidence" value="ECO:0007669"/>
    <property type="project" value="TreeGrafter"/>
</dbReference>
<reference evidence="3" key="1">
    <citation type="journal article" date="2021" name="IMA Fungus">
        <title>Genomic characterization of three marine fungi, including Emericellopsis atlantica sp. nov. with signatures of a generalist lifestyle and marine biomass degradation.</title>
        <authorList>
            <person name="Hagestad O.C."/>
            <person name="Hou L."/>
            <person name="Andersen J.H."/>
            <person name="Hansen E.H."/>
            <person name="Altermark B."/>
            <person name="Li C."/>
            <person name="Kuhnert E."/>
            <person name="Cox R.J."/>
            <person name="Crous P.W."/>
            <person name="Spatafora J.W."/>
            <person name="Lail K."/>
            <person name="Amirebrahimi M."/>
            <person name="Lipzen A."/>
            <person name="Pangilinan J."/>
            <person name="Andreopoulos W."/>
            <person name="Hayes R.D."/>
            <person name="Ng V."/>
            <person name="Grigoriev I.V."/>
            <person name="Jackson S.A."/>
            <person name="Sutton T.D.S."/>
            <person name="Dobson A.D.W."/>
            <person name="Rama T."/>
        </authorList>
    </citation>
    <scope>NUCLEOTIDE SEQUENCE</scope>
    <source>
        <strain evidence="3">TRa018bII</strain>
    </source>
</reference>
<evidence type="ECO:0000259" key="2">
    <source>
        <dbReference type="PROSITE" id="PS50086"/>
    </source>
</evidence>
<dbReference type="GO" id="GO:0005096">
    <property type="term" value="F:GTPase activator activity"/>
    <property type="evidence" value="ECO:0007669"/>
    <property type="project" value="TreeGrafter"/>
</dbReference>
<name>A0A9P7YSJ0_9HELO</name>
<dbReference type="FunFam" id="1.10.472.80:FF:000046">
    <property type="entry name" value="TBC domain-containing protein"/>
    <property type="match status" value="1"/>
</dbReference>
<dbReference type="InterPro" id="IPR035969">
    <property type="entry name" value="Rab-GAP_TBC_sf"/>
</dbReference>
<comment type="caution">
    <text evidence="3">The sequence shown here is derived from an EMBL/GenBank/DDBJ whole genome shotgun (WGS) entry which is preliminary data.</text>
</comment>
<dbReference type="FunFam" id="1.10.8.270:FF:000026">
    <property type="entry name" value="TBC (Tre-2/Bub2/Cdc16) domain family"/>
    <property type="match status" value="1"/>
</dbReference>
<feature type="compositionally biased region" description="Polar residues" evidence="1">
    <location>
        <begin position="1116"/>
        <end position="1129"/>
    </location>
</feature>
<dbReference type="Pfam" id="PF00566">
    <property type="entry name" value="RabGAP-TBC"/>
    <property type="match status" value="1"/>
</dbReference>
<dbReference type="OrthoDB" id="294251at2759"/>
<feature type="domain" description="Rab-GAP TBC" evidence="2">
    <location>
        <begin position="822"/>
        <end position="1011"/>
    </location>
</feature>
<proteinExistence type="predicted"/>
<feature type="region of interest" description="Disordered" evidence="1">
    <location>
        <begin position="350"/>
        <end position="416"/>
    </location>
</feature>
<dbReference type="SMART" id="SM00164">
    <property type="entry name" value="TBC"/>
    <property type="match status" value="1"/>
</dbReference>
<dbReference type="SUPFAM" id="SSF47923">
    <property type="entry name" value="Ypt/Rab-GAP domain of gyp1p"/>
    <property type="match status" value="2"/>
</dbReference>
<gene>
    <name evidence="3" type="ORF">BJ875DRAFT_449152</name>
</gene>
<feature type="region of interest" description="Disordered" evidence="1">
    <location>
        <begin position="136"/>
        <end position="172"/>
    </location>
</feature>
<dbReference type="InterPro" id="IPR000195">
    <property type="entry name" value="Rab-GAP-TBC_dom"/>
</dbReference>
<protein>
    <submittedName>
        <fullName evidence="3">Rab-GTPase-TBC domain-containing protein</fullName>
    </submittedName>
</protein>
<feature type="region of interest" description="Disordered" evidence="1">
    <location>
        <begin position="1110"/>
        <end position="1129"/>
    </location>
</feature>
<dbReference type="Proteomes" id="UP000824998">
    <property type="component" value="Unassembled WGS sequence"/>
</dbReference>
<dbReference type="EMBL" id="MU251361">
    <property type="protein sequence ID" value="KAG9239183.1"/>
    <property type="molecule type" value="Genomic_DNA"/>
</dbReference>
<dbReference type="PROSITE" id="PS50086">
    <property type="entry name" value="TBC_RABGAP"/>
    <property type="match status" value="1"/>
</dbReference>
<feature type="compositionally biased region" description="Polar residues" evidence="1">
    <location>
        <begin position="445"/>
        <end position="471"/>
    </location>
</feature>
<sequence length="1160" mass="126606">MTKINSHISHPPLLSPSNINSNLSLHGIYSFSNSAFTESSLVSCHADAFSTSIRRLSNDAGLDPWEASTACFLAMELDVDALSSSALKRSSSHHSNASARSSRSQTVRVRSRKHASYMSSSASSISDKSLTSFPSFSPALSPRDERPLLPQTTLITGSRSRKPSDSTPSIVDSLTTSLPAQAERMALFDDAPLATRHVPGAIHLASDEHIERLVARNGAVAFVRQIAEDLAQRDAQIATIRRKAESRERALRRIILECGLSNLDLETRLRAVEAERRVASESSFDQHLVLEEGDLEDLMSDAMNQTVVLGERAVLDSDATIRAKDSLKALEDRPSNVQKGWKDYIWGGTSRESSRSSGLAEDAIAGSGSSTPRHRVTNGRKTVLQNGVFDAPDPYRSPSRASSINVGTVSRDRNPSSGLASLALKLVAGGSIANREQEGNGRGRASSTGASQISHTNRAQSSASTRTTMSAKTVPAKVPTKAPTKAPVKSMPTGRRSIPASGQSSAVRMTQERWDTMGASPQSTPSLENYGPVEMDQILPPDAQPPTLTQFHRNPYNQEFLTDRFGFIYDQRRKKRQREAAEKVRKCKRGSRVEMLNSARSGISAGIADDEVGVYDERPDTPTSIDDKGEDEKPVKRWQDYLKIATFPTELLSHTPLRSEPAFEVMEGGEVLKSPGIVTDERGFVPAASTAAALPAVSVTSDIATISKPDTSSPLETTLATEDTEPVKLLLQQLDEVHDSLQRDKTVRWNDFLRKVRAERKRDGEAAAAALAAATDKSSRAVAAMPEASLTDGEIIGVAGLGNKGKVGRAKWIEFKSLVLGGIPVAYRAKIWAECSGAAAMRVPGYYEDLVAHREGEDDPAIVAQIQMDINRTLTDNIFFRKGQGVTKLNEVLLAYSRRNSEVGYCQGMNLITACLLLIMPTAEDAFWVLTSIIETTLPHGYYDHSLLASRADQQVLRQYVAEILPRLSAHLDDLGIELEALTFQWFLSVFTDCLSAEALFRVWDVVFCTNDGSTFLFQVALALLKLNEQQLLQCSTPANIYTYINHQMTNHAISIDGLIHASEGLRKVVRRDEVENRRSRAIDAEKDMVRQREAKNALRKAERLAAANISPPATIKSNSPGTKSPVENGTQLELTTSALGELTVRTPIPVEEETVMQLG</sequence>
<feature type="compositionally biased region" description="Polar residues" evidence="1">
    <location>
        <begin position="399"/>
        <end position="408"/>
    </location>
</feature>
<dbReference type="PANTHER" id="PTHR47219">
    <property type="entry name" value="RAB GTPASE-ACTIVATING PROTEIN 1-LIKE"/>
    <property type="match status" value="1"/>
</dbReference>
<evidence type="ECO:0000313" key="3">
    <source>
        <dbReference type="EMBL" id="KAG9239183.1"/>
    </source>
</evidence>
<feature type="compositionally biased region" description="Low complexity" evidence="1">
    <location>
        <begin position="89"/>
        <end position="108"/>
    </location>
</feature>
<keyword evidence="4" id="KW-1185">Reference proteome</keyword>
<organism evidence="3 4">
    <name type="scientific">Amylocarpus encephaloides</name>
    <dbReference type="NCBI Taxonomy" id="45428"/>
    <lineage>
        <taxon>Eukaryota</taxon>
        <taxon>Fungi</taxon>
        <taxon>Dikarya</taxon>
        <taxon>Ascomycota</taxon>
        <taxon>Pezizomycotina</taxon>
        <taxon>Leotiomycetes</taxon>
        <taxon>Helotiales</taxon>
        <taxon>Helotiales incertae sedis</taxon>
        <taxon>Amylocarpus</taxon>
    </lineage>
</organism>
<accession>A0A9P7YSJ0</accession>